<proteinExistence type="predicted"/>
<reference evidence="3 4" key="1">
    <citation type="submission" date="2012-08" db="EMBL/GenBank/DDBJ databases">
        <title>Oryza genome evolution.</title>
        <authorList>
            <person name="Wing R.A."/>
        </authorList>
    </citation>
    <scope>NUCLEOTIDE SEQUENCE</scope>
</reference>
<feature type="domain" description="F-box" evidence="2">
    <location>
        <begin position="25"/>
        <end position="61"/>
    </location>
</feature>
<dbReference type="InterPro" id="IPR053781">
    <property type="entry name" value="F-box_AtFBL13-like"/>
</dbReference>
<dbReference type="InterPro" id="IPR036047">
    <property type="entry name" value="F-box-like_dom_sf"/>
</dbReference>
<dbReference type="InterPro" id="IPR053197">
    <property type="entry name" value="F-box_SCFL_complex_component"/>
</dbReference>
<dbReference type="STRING" id="77586.A0A0D9W5X8"/>
<dbReference type="InterPro" id="IPR032675">
    <property type="entry name" value="LRR_dom_sf"/>
</dbReference>
<dbReference type="HOGENOM" id="CLU_003068_3_0_1"/>
<dbReference type="Proteomes" id="UP000032180">
    <property type="component" value="Chromosome 4"/>
</dbReference>
<accession>A0A0D9W5X8</accession>
<feature type="region of interest" description="Disordered" evidence="1">
    <location>
        <begin position="1"/>
        <end position="26"/>
    </location>
</feature>
<feature type="region of interest" description="Disordered" evidence="1">
    <location>
        <begin position="385"/>
        <end position="413"/>
    </location>
</feature>
<sequence>MEAAPVDEPPRRRARAAADEEGEEADRLSDLPDCLLHEILARIGSRQAVRTSALSRRWRHVWRAVPRVDLDQRDFVLRGEAESYAASCDRLEDFADTMLSPHGTAASPLDAFRLHLLDAGRNIVFGRWIRRALLLRPASVDVRIDHGGASDYPPFFSLGTGASVGIGTARLTRLHLFGVQIGFLTGDGKRIAQLLPVLEELHLESCKFAYGGPSTVAFPNLRSLAVVPRCTTATYKMTVTSPRVESLRIFVPFSRAYGAPVHLAPSEGNGVLESLVSASISIYDIDQEIFEPDRRLNKHKLDFLRSTRSMLDRMPNVRDLQLSGFTTIALLDKASQEFPMLHKLRTLLLSDCDVGVGCHVLKSIFRNAPKLESLRLHRCKFIGTPKRKRGGSSKSNKKSSSTSTCPDSPPSLFKNLQSVEIKWRREDRGGPDLMEFKKEISSEVQWHCAKSVSEGTTGKN</sequence>
<protein>
    <recommendedName>
        <fullName evidence="2">F-box domain-containing protein</fullName>
    </recommendedName>
</protein>
<evidence type="ECO:0000259" key="2">
    <source>
        <dbReference type="PROSITE" id="PS50181"/>
    </source>
</evidence>
<dbReference type="EnsemblPlants" id="LPERR04G12020.1">
    <property type="protein sequence ID" value="LPERR04G12020.1"/>
    <property type="gene ID" value="LPERR04G12020"/>
</dbReference>
<dbReference type="PANTHER" id="PTHR34223">
    <property type="entry name" value="OS11G0201299 PROTEIN"/>
    <property type="match status" value="1"/>
</dbReference>
<reference evidence="3" key="3">
    <citation type="submission" date="2015-04" db="UniProtKB">
        <authorList>
            <consortium name="EnsemblPlants"/>
        </authorList>
    </citation>
    <scope>IDENTIFICATION</scope>
</reference>
<evidence type="ECO:0000256" key="1">
    <source>
        <dbReference type="SAM" id="MobiDB-lite"/>
    </source>
</evidence>
<dbReference type="CDD" id="cd22160">
    <property type="entry name" value="F-box_AtFBL13-like"/>
    <property type="match status" value="1"/>
</dbReference>
<dbReference type="SUPFAM" id="SSF81383">
    <property type="entry name" value="F-box domain"/>
    <property type="match status" value="1"/>
</dbReference>
<evidence type="ECO:0000313" key="4">
    <source>
        <dbReference type="Proteomes" id="UP000032180"/>
    </source>
</evidence>
<dbReference type="eggNOG" id="ENOG502T11G">
    <property type="taxonomic scope" value="Eukaryota"/>
</dbReference>
<feature type="compositionally biased region" description="Basic residues" evidence="1">
    <location>
        <begin position="385"/>
        <end position="397"/>
    </location>
</feature>
<dbReference type="PANTHER" id="PTHR34223:SF106">
    <property type="entry name" value="MEIOTIC F-BOX PROTEIN MOF"/>
    <property type="match status" value="1"/>
</dbReference>
<name>A0A0D9W5X8_9ORYZ</name>
<dbReference type="PROSITE" id="PS50181">
    <property type="entry name" value="FBOX"/>
    <property type="match status" value="1"/>
</dbReference>
<reference evidence="4" key="2">
    <citation type="submission" date="2013-12" db="EMBL/GenBank/DDBJ databases">
        <authorList>
            <person name="Yu Y."/>
            <person name="Lee S."/>
            <person name="de Baynast K."/>
            <person name="Wissotski M."/>
            <person name="Liu L."/>
            <person name="Talag J."/>
            <person name="Goicoechea J."/>
            <person name="Angelova A."/>
            <person name="Jetty R."/>
            <person name="Kudrna D."/>
            <person name="Golser W."/>
            <person name="Rivera L."/>
            <person name="Zhang J."/>
            <person name="Wing R."/>
        </authorList>
    </citation>
    <scope>NUCLEOTIDE SEQUENCE</scope>
</reference>
<dbReference type="SUPFAM" id="SSF52058">
    <property type="entry name" value="L domain-like"/>
    <property type="match status" value="1"/>
</dbReference>
<evidence type="ECO:0000313" key="3">
    <source>
        <dbReference type="EnsemblPlants" id="LPERR04G12020.1"/>
    </source>
</evidence>
<organism evidence="3 4">
    <name type="scientific">Leersia perrieri</name>
    <dbReference type="NCBI Taxonomy" id="77586"/>
    <lineage>
        <taxon>Eukaryota</taxon>
        <taxon>Viridiplantae</taxon>
        <taxon>Streptophyta</taxon>
        <taxon>Embryophyta</taxon>
        <taxon>Tracheophyta</taxon>
        <taxon>Spermatophyta</taxon>
        <taxon>Magnoliopsida</taxon>
        <taxon>Liliopsida</taxon>
        <taxon>Poales</taxon>
        <taxon>Poaceae</taxon>
        <taxon>BOP clade</taxon>
        <taxon>Oryzoideae</taxon>
        <taxon>Oryzeae</taxon>
        <taxon>Oryzinae</taxon>
        <taxon>Leersia</taxon>
    </lineage>
</organism>
<keyword evidence="4" id="KW-1185">Reference proteome</keyword>
<dbReference type="InterPro" id="IPR001810">
    <property type="entry name" value="F-box_dom"/>
</dbReference>
<dbReference type="Pfam" id="PF00646">
    <property type="entry name" value="F-box"/>
    <property type="match status" value="1"/>
</dbReference>
<dbReference type="SMART" id="SM00256">
    <property type="entry name" value="FBOX"/>
    <property type="match status" value="1"/>
</dbReference>
<dbReference type="Gramene" id="LPERR04G12020.1">
    <property type="protein sequence ID" value="LPERR04G12020.1"/>
    <property type="gene ID" value="LPERR04G12020"/>
</dbReference>
<dbReference type="AlphaFoldDB" id="A0A0D9W5X8"/>
<dbReference type="Gene3D" id="3.80.10.10">
    <property type="entry name" value="Ribonuclease Inhibitor"/>
    <property type="match status" value="1"/>
</dbReference>